<dbReference type="PROSITE" id="PS51257">
    <property type="entry name" value="PROKAR_LIPOPROTEIN"/>
    <property type="match status" value="1"/>
</dbReference>
<feature type="transmembrane region" description="Helical" evidence="1">
    <location>
        <begin position="21"/>
        <end position="39"/>
    </location>
</feature>
<keyword evidence="1" id="KW-0812">Transmembrane</keyword>
<reference evidence="2 3" key="1">
    <citation type="submission" date="2024-10" db="EMBL/GenBank/DDBJ databases">
        <title>Updated reference genomes for cyclostephanoid diatoms.</title>
        <authorList>
            <person name="Roberts W.R."/>
            <person name="Alverson A.J."/>
        </authorList>
    </citation>
    <scope>NUCLEOTIDE SEQUENCE [LARGE SCALE GENOMIC DNA]</scope>
    <source>
        <strain evidence="2 3">AJA276-08</strain>
    </source>
</reference>
<evidence type="ECO:0000256" key="1">
    <source>
        <dbReference type="SAM" id="Phobius"/>
    </source>
</evidence>
<dbReference type="Proteomes" id="UP001530315">
    <property type="component" value="Unassembled WGS sequence"/>
</dbReference>
<dbReference type="EMBL" id="JALLAZ020000720">
    <property type="protein sequence ID" value="KAL3788577.1"/>
    <property type="molecule type" value="Genomic_DNA"/>
</dbReference>
<keyword evidence="1" id="KW-1133">Transmembrane helix</keyword>
<sequence length="414" mass="47796">MTRPRGLSSNQRKKRLRRSSIHVWIWPLGLGCLYSSMLLRHYNLASREGSIGDDRRKNTSVAPLSSSSRSRQLDGILSKYNLTTAILDRSYPKIKIPDVERSMAFLHIGKTGGSTISLHLRRGCRRTNPLPCKDRNDGWILNETATSKRIEGYYHLEDIPPDSLRRFTTIVTAVRNPMTRFTSAFAYHHPSNAIATDNIVEIESIHKFSCFPTIGYLVKAGMGRAEIPWNMAHLRKGRPVRGSRVFVRNPSKVSNDVQYNCTELAFAAFGLNDSWTKADGDVADDIHHPWLTHMSFNYRRYYRSMPSDKELIVLRNNHLWEDWAEVNRLLGGGDADTTHPFQENERNVSGNYRMKERWTIQTPEEQLWLCRLLHEEIRYYIMIVSRAINLDEDDLWEALNDVDGMCSETRVRIA</sequence>
<dbReference type="Gene3D" id="3.40.50.300">
    <property type="entry name" value="P-loop containing nucleotide triphosphate hydrolases"/>
    <property type="match status" value="1"/>
</dbReference>
<evidence type="ECO:0000313" key="2">
    <source>
        <dbReference type="EMBL" id="KAL3788577.1"/>
    </source>
</evidence>
<evidence type="ECO:0000313" key="3">
    <source>
        <dbReference type="Proteomes" id="UP001530315"/>
    </source>
</evidence>
<comment type="caution">
    <text evidence="2">The sequence shown here is derived from an EMBL/GenBank/DDBJ whole genome shotgun (WGS) entry which is preliminary data.</text>
</comment>
<keyword evidence="1" id="KW-0472">Membrane</keyword>
<keyword evidence="3" id="KW-1185">Reference proteome</keyword>
<gene>
    <name evidence="2" type="ORF">ACHAW5_006239</name>
</gene>
<dbReference type="InterPro" id="IPR027417">
    <property type="entry name" value="P-loop_NTPase"/>
</dbReference>
<accession>A0ABD3PKP3</accession>
<organism evidence="2 3">
    <name type="scientific">Stephanodiscus triporus</name>
    <dbReference type="NCBI Taxonomy" id="2934178"/>
    <lineage>
        <taxon>Eukaryota</taxon>
        <taxon>Sar</taxon>
        <taxon>Stramenopiles</taxon>
        <taxon>Ochrophyta</taxon>
        <taxon>Bacillariophyta</taxon>
        <taxon>Coscinodiscophyceae</taxon>
        <taxon>Thalassiosirophycidae</taxon>
        <taxon>Stephanodiscales</taxon>
        <taxon>Stephanodiscaceae</taxon>
        <taxon>Stephanodiscus</taxon>
    </lineage>
</organism>
<protein>
    <recommendedName>
        <fullName evidence="4">Sulfotransferase domain-containing protein</fullName>
    </recommendedName>
</protein>
<evidence type="ECO:0008006" key="4">
    <source>
        <dbReference type="Google" id="ProtNLM"/>
    </source>
</evidence>
<name>A0ABD3PKP3_9STRA</name>
<proteinExistence type="predicted"/>
<dbReference type="AlphaFoldDB" id="A0ABD3PKP3"/>